<dbReference type="PANTHER" id="PTHR11908">
    <property type="entry name" value="XANTHINE DEHYDROGENASE"/>
    <property type="match status" value="1"/>
</dbReference>
<keyword evidence="5" id="KW-1185">Reference proteome</keyword>
<dbReference type="Proteomes" id="UP000030661">
    <property type="component" value="Unassembled WGS sequence"/>
</dbReference>
<dbReference type="PANTHER" id="PTHR11908:SF132">
    <property type="entry name" value="ALDEHYDE OXIDASE 1-RELATED"/>
    <property type="match status" value="1"/>
</dbReference>
<sequence>MQELKYVGQPVTRIDEREKVLGAAQYVDDLEFGPNLLHAQVVESPYAHAKIISIDTSEAEKIPGVVKVVTGKDFPYHFGLYMQDRYIFAQDKVRFVGEQVAAVIARDVKTAQKAADLVRVQYEPLPAIFDPVEAFKEGATLVHPDLGNYSHVPWFFPKGGTNVAHWRKVRKGNLEQGFAEADLVFEDTYRVPRYAHCCIEVHAAVGLCDQAGRITVWTASQSPHTQRHIFAEVLAPLGVNHKDVRVVTPYVGGGFGGKAGVTMEILAAALPTVVKGHPVKIHWTRAQEFYNTYQRLGVVATLKMGVKKDGSITAFDYTLYWDAGAYVEYGANVVNASGLSATGPYRIPNVKIDALCMYTNLPPGGPYRGFGYSELLFGIESHTTRMAKLLNMDPVEFKRKNAIQEGDSLPYGCAMNPNGLHECIDKVAEAIAWGQKEESTDPHKAIGKGFSIFWKAPAMPANASSAAFLKFNEDASVNILVSAMEIGQGFLTAMAQIAAEILTIPPENIRVEMPDTDRNPYEWQTVASHITWSTGNAVKNAAIDAREQIFAAIKEAYFLETDSLYLDNGEVKCKTQADFAVPLKEIVINGIMKEDGTYRGGPIIGRGTFMPKFTSALGDPETSQGGHPNVHYTVGAAALTLEVDKQTGRMKVLKAVEAIDAGKAINPMSVKDQMIGGLLQGLATVMYEDMRYDEHGKLLNPNFTDYKIPTALDIPDEVIPIIVETPQPDGPFGARGIGEHPMIPAAQIVANALEDAVGIRVKSMPITAEKVGLALQNGKTEVE</sequence>
<dbReference type="SUPFAM" id="SSF54665">
    <property type="entry name" value="CO dehydrogenase molybdoprotein N-domain-like"/>
    <property type="match status" value="1"/>
</dbReference>
<dbReference type="EMBL" id="DF820478">
    <property type="protein sequence ID" value="GAK61259.1"/>
    <property type="molecule type" value="Genomic_DNA"/>
</dbReference>
<dbReference type="Pfam" id="PF02738">
    <property type="entry name" value="MoCoBD_1"/>
    <property type="match status" value="1"/>
</dbReference>
<dbReference type="InterPro" id="IPR036856">
    <property type="entry name" value="Ald_Oxase/Xan_DH_a/b_sf"/>
</dbReference>
<gene>
    <name evidence="4" type="ORF">U27_01159</name>
</gene>
<dbReference type="GO" id="GO:0005506">
    <property type="term" value="F:iron ion binding"/>
    <property type="evidence" value="ECO:0007669"/>
    <property type="project" value="InterPro"/>
</dbReference>
<name>A0A081C9K4_VECG1</name>
<keyword evidence="2" id="KW-0560">Oxidoreductase</keyword>
<dbReference type="Pfam" id="PF01315">
    <property type="entry name" value="Ald_Xan_dh_C"/>
    <property type="match status" value="1"/>
</dbReference>
<keyword evidence="1" id="KW-0500">Molybdenum</keyword>
<dbReference type="InterPro" id="IPR000674">
    <property type="entry name" value="Ald_Oxase/Xan_DH_a/b"/>
</dbReference>
<dbReference type="SUPFAM" id="SSF56003">
    <property type="entry name" value="Molybdenum cofactor-binding domain"/>
    <property type="match status" value="1"/>
</dbReference>
<dbReference type="InterPro" id="IPR008274">
    <property type="entry name" value="AldOxase/xan_DH_MoCoBD1"/>
</dbReference>
<organism evidence="4">
    <name type="scientific">Vecturithrix granuli</name>
    <dbReference type="NCBI Taxonomy" id="1499967"/>
    <lineage>
        <taxon>Bacteria</taxon>
        <taxon>Candidatus Moduliflexota</taxon>
        <taxon>Candidatus Vecturitrichia</taxon>
        <taxon>Candidatus Vecturitrichales</taxon>
        <taxon>Candidatus Vecturitrichaceae</taxon>
        <taxon>Candidatus Vecturithrix</taxon>
    </lineage>
</organism>
<dbReference type="Gene3D" id="3.30.365.10">
    <property type="entry name" value="Aldehyde oxidase/xanthine dehydrogenase, molybdopterin binding domain"/>
    <property type="match status" value="4"/>
</dbReference>
<evidence type="ECO:0000313" key="4">
    <source>
        <dbReference type="EMBL" id="GAK61259.1"/>
    </source>
</evidence>
<evidence type="ECO:0000256" key="2">
    <source>
        <dbReference type="ARBA" id="ARBA00023002"/>
    </source>
</evidence>
<dbReference type="eggNOG" id="COG1529">
    <property type="taxonomic scope" value="Bacteria"/>
</dbReference>
<protein>
    <submittedName>
        <fullName evidence="4">Putative dehydrogenase, molybdenum binding subunit, large chain</fullName>
    </submittedName>
</protein>
<dbReference type="InterPro" id="IPR016208">
    <property type="entry name" value="Ald_Oxase/xanthine_DH-like"/>
</dbReference>
<accession>A0A081C9K4</accession>
<dbReference type="Pfam" id="PF20256">
    <property type="entry name" value="MoCoBD_2"/>
    <property type="match status" value="1"/>
</dbReference>
<dbReference type="InterPro" id="IPR046867">
    <property type="entry name" value="AldOxase/xan_DH_MoCoBD2"/>
</dbReference>
<dbReference type="HOGENOM" id="CLU_001681_2_1_0"/>
<dbReference type="STRING" id="1499967.U27_01159"/>
<feature type="domain" description="Aldehyde oxidase/xanthine dehydrogenase a/b hammerhead" evidence="3">
    <location>
        <begin position="21"/>
        <end position="126"/>
    </location>
</feature>
<dbReference type="Gene3D" id="3.90.1170.50">
    <property type="entry name" value="Aldehyde oxidase/xanthine dehydrogenase, a/b hammerhead"/>
    <property type="match status" value="1"/>
</dbReference>
<dbReference type="InterPro" id="IPR037165">
    <property type="entry name" value="AldOxase/xan_DH_Mopterin-bd_sf"/>
</dbReference>
<dbReference type="AlphaFoldDB" id="A0A081C9K4"/>
<evidence type="ECO:0000259" key="3">
    <source>
        <dbReference type="SMART" id="SM01008"/>
    </source>
</evidence>
<evidence type="ECO:0000313" key="5">
    <source>
        <dbReference type="Proteomes" id="UP000030661"/>
    </source>
</evidence>
<proteinExistence type="predicted"/>
<evidence type="ECO:0000256" key="1">
    <source>
        <dbReference type="ARBA" id="ARBA00022505"/>
    </source>
</evidence>
<reference evidence="4" key="1">
    <citation type="journal article" date="2015" name="PeerJ">
        <title>First genomic representation of candidate bacterial phylum KSB3 points to enhanced environmental sensing as a trigger of wastewater bulking.</title>
        <authorList>
            <person name="Sekiguchi Y."/>
            <person name="Ohashi A."/>
            <person name="Parks D.H."/>
            <person name="Yamauchi T."/>
            <person name="Tyson G.W."/>
            <person name="Hugenholtz P."/>
        </authorList>
    </citation>
    <scope>NUCLEOTIDE SEQUENCE [LARGE SCALE GENOMIC DNA]</scope>
</reference>
<dbReference type="SMART" id="SM01008">
    <property type="entry name" value="Ald_Xan_dh_C"/>
    <property type="match status" value="1"/>
</dbReference>
<dbReference type="GO" id="GO:0016491">
    <property type="term" value="F:oxidoreductase activity"/>
    <property type="evidence" value="ECO:0007669"/>
    <property type="project" value="UniProtKB-KW"/>
</dbReference>